<organism evidence="1 2">
    <name type="scientific">Nonomuraea aridisoli</name>
    <dbReference type="NCBI Taxonomy" id="2070368"/>
    <lineage>
        <taxon>Bacteria</taxon>
        <taxon>Bacillati</taxon>
        <taxon>Actinomycetota</taxon>
        <taxon>Actinomycetes</taxon>
        <taxon>Streptosporangiales</taxon>
        <taxon>Streptosporangiaceae</taxon>
        <taxon>Nonomuraea</taxon>
    </lineage>
</organism>
<comment type="caution">
    <text evidence="1">The sequence shown here is derived from an EMBL/GenBank/DDBJ whole genome shotgun (WGS) entry which is preliminary data.</text>
</comment>
<feature type="non-terminal residue" evidence="1">
    <location>
        <position position="1"/>
    </location>
</feature>
<dbReference type="AlphaFoldDB" id="A0A2W2CWL1"/>
<accession>A0A2W2CWL1</accession>
<name>A0A2W2CWL1_9ACTN</name>
<dbReference type="EMBL" id="POUD01000476">
    <property type="protein sequence ID" value="PZG02893.1"/>
    <property type="molecule type" value="Genomic_DNA"/>
</dbReference>
<evidence type="ECO:0000313" key="1">
    <source>
        <dbReference type="EMBL" id="PZG02893.1"/>
    </source>
</evidence>
<evidence type="ECO:0008006" key="3">
    <source>
        <dbReference type="Google" id="ProtNLM"/>
    </source>
</evidence>
<proteinExistence type="predicted"/>
<gene>
    <name evidence="1" type="ORF">C1J01_46965</name>
</gene>
<protein>
    <recommendedName>
        <fullName evidence="3">Serine/threonine protein kinase</fullName>
    </recommendedName>
</protein>
<keyword evidence="2" id="KW-1185">Reference proteome</keyword>
<dbReference type="Proteomes" id="UP000249304">
    <property type="component" value="Unassembled WGS sequence"/>
</dbReference>
<reference evidence="1 2" key="1">
    <citation type="submission" date="2018-01" db="EMBL/GenBank/DDBJ databases">
        <title>Draft genome sequence of Nonomuraea sp. KC333.</title>
        <authorList>
            <person name="Sahin N."/>
            <person name="Saygin H."/>
            <person name="Ay H."/>
        </authorList>
    </citation>
    <scope>NUCLEOTIDE SEQUENCE [LARGE SCALE GENOMIC DNA]</scope>
    <source>
        <strain evidence="1 2">KC333</strain>
    </source>
</reference>
<sequence>EEPTGAAVPEGWRPYTNAAGRFRLAVPKGWQATKNPDRDSVSLRGPGTPGTLIVEWTVPDIPWQDPVRHWIGLEREIRAKGEFRQYTRLGITPTDYLGVRAADWEFTRSREGQLIHVINRGFHTADGRPYAIYWETPQSRWEQDRHYFETFTKTFRPR</sequence>
<evidence type="ECO:0000313" key="2">
    <source>
        <dbReference type="Proteomes" id="UP000249304"/>
    </source>
</evidence>